<keyword evidence="4" id="KW-1185">Reference proteome</keyword>
<organism evidence="1 4">
    <name type="scientific">Antrihabitans spumae</name>
    <dbReference type="NCBI Taxonomy" id="3373370"/>
    <lineage>
        <taxon>Bacteria</taxon>
        <taxon>Bacillati</taxon>
        <taxon>Actinomycetota</taxon>
        <taxon>Actinomycetes</taxon>
        <taxon>Mycobacteriales</taxon>
        <taxon>Nocardiaceae</taxon>
        <taxon>Antrihabitans</taxon>
    </lineage>
</organism>
<dbReference type="EMBL" id="JBIMSN010000054">
    <property type="protein sequence ID" value="MFH5229409.1"/>
    <property type="molecule type" value="Genomic_DNA"/>
</dbReference>
<dbReference type="Proteomes" id="UP001609176">
    <property type="component" value="Unassembled WGS sequence"/>
</dbReference>
<dbReference type="EMBL" id="JBIMSP010000100">
    <property type="protein sequence ID" value="MFH5245817.1"/>
    <property type="molecule type" value="Genomic_DNA"/>
</dbReference>
<dbReference type="Proteomes" id="UP001609219">
    <property type="component" value="Unassembled WGS sequence"/>
</dbReference>
<evidence type="ECO:0000313" key="2">
    <source>
        <dbReference type="EMBL" id="MFH5245817.1"/>
    </source>
</evidence>
<name>A0ABW7K306_9NOCA</name>
<comment type="caution">
    <text evidence="1">The sequence shown here is derived from an EMBL/GenBank/DDBJ whole genome shotgun (WGS) entry which is preliminary data.</text>
</comment>
<evidence type="ECO:0000313" key="4">
    <source>
        <dbReference type="Proteomes" id="UP001609219"/>
    </source>
</evidence>
<evidence type="ECO:0000313" key="3">
    <source>
        <dbReference type="Proteomes" id="UP001609176"/>
    </source>
</evidence>
<sequence>MTTLVDAFYSAHRPESILTWKRSDEVQDILRRLATGAIPLTHEGLDGEGDGHRVRHLRSLLEHHGLIPERDRYLARFEDWIDVKLDAIDDPAVRKPVEQFATWHHLRRVRALSASDKPTRGPVHASKQDITETIKFLTWLHETYGRTVENCRQGDVDEWLVTGPTTRHLIRTFFVWAKASRINKTITIGHRQAKTVRTCTQDQRLRWLRELITGTAESRPYRVAGILLLLYAQPLVKIASLQTTDIVIAPDELRLALGNEPVPVPAPFADLLNEHLTHRPNLRTTAGTASDWLFPGYRPGTHLHPNTLMDRIRSLGVDLLGARNAALRALVTEVPPPLVAEMLGYIYQVAHRHAELAANPYARYAATGSEGTRE</sequence>
<protein>
    <submittedName>
        <fullName evidence="1">Recombinase XerD</fullName>
    </submittedName>
</protein>
<dbReference type="SUPFAM" id="SSF56349">
    <property type="entry name" value="DNA breaking-rejoining enzymes"/>
    <property type="match status" value="1"/>
</dbReference>
<dbReference type="InterPro" id="IPR011010">
    <property type="entry name" value="DNA_brk_join_enz"/>
</dbReference>
<evidence type="ECO:0000313" key="1">
    <source>
        <dbReference type="EMBL" id="MFH5229409.1"/>
    </source>
</evidence>
<reference evidence="3 4" key="1">
    <citation type="submission" date="2024-10" db="EMBL/GenBank/DDBJ databases">
        <authorList>
            <person name="Riesco R."/>
        </authorList>
    </citation>
    <scope>NUCLEOTIDE SEQUENCE [LARGE SCALE GENOMIC DNA]</scope>
    <source>
        <strain evidence="2 3">NCIMB 15448</strain>
        <strain evidence="1 4">NCIMB 15450</strain>
    </source>
</reference>
<dbReference type="RefSeq" id="WP_395126558.1">
    <property type="nucleotide sequence ID" value="NZ_JBIMSN010000054.1"/>
</dbReference>
<accession>A0ABW7K306</accession>
<proteinExistence type="predicted"/>
<gene>
    <name evidence="2" type="ORF">ACHIPV_28700</name>
    <name evidence="1" type="ORF">ACHIRB_12635</name>
</gene>